<sequence length="352" mass="38356">MSDISQQLREQILQARAGATKLDIRGGASKRFMGREPQGEALEVGRHRGIVSYEPVELVLTARAGTPLEEIVAALDEQGQMLSFEPPCFGGNATLGGTLACNQSGPGRPWGGSVRDQVLGIRLINGLGEELRFGGQVMKNVAGYDVSRLQAGAMGTLGLITEVSLKVLPKPGETLTLVTETSMAEAVRLMNERAGQPKPLSAACWHDGRLYLRLSGARSAVDATVRQWGGELLENDVAFWRELRDQRLGFFDGDAPLWRFSLRSSAEPLPLEGDWLIDWGGAQRWYRGDADRARLDALAAEAGGQVSLFRGGDRSGEVMPAQAPALRLIQQRLKRAFDPDGLFNPGRLYSWM</sequence>
<dbReference type="InterPro" id="IPR016169">
    <property type="entry name" value="FAD-bd_PCMH_sub2"/>
</dbReference>
<evidence type="ECO:0000256" key="2">
    <source>
        <dbReference type="ARBA" id="ARBA00022827"/>
    </source>
</evidence>
<dbReference type="RefSeq" id="WP_188861613.1">
    <property type="nucleotide sequence ID" value="NZ_BMLT01000008.1"/>
</dbReference>
<dbReference type="EMBL" id="BMLT01000008">
    <property type="protein sequence ID" value="GGO84861.1"/>
    <property type="molecule type" value="Genomic_DNA"/>
</dbReference>
<dbReference type="InterPro" id="IPR016166">
    <property type="entry name" value="FAD-bd_PCMH"/>
</dbReference>
<gene>
    <name evidence="4" type="primary">glcE</name>
    <name evidence="4" type="ORF">GCM10011348_32070</name>
</gene>
<comment type="caution">
    <text evidence="4">The sequence shown here is derived from an EMBL/GenBank/DDBJ whole genome shotgun (WGS) entry which is preliminary data.</text>
</comment>
<dbReference type="PANTHER" id="PTHR11748:SF103">
    <property type="entry name" value="GLYCOLATE OXIDASE SUBUNIT GLCE"/>
    <property type="match status" value="1"/>
</dbReference>
<dbReference type="AlphaFoldDB" id="A0A917ZL05"/>
<proteinExistence type="predicted"/>
<dbReference type="Gene3D" id="3.30.465.10">
    <property type="match status" value="1"/>
</dbReference>
<dbReference type="NCBIfam" id="NF008439">
    <property type="entry name" value="PRK11282.1"/>
    <property type="match status" value="1"/>
</dbReference>
<evidence type="ECO:0000256" key="1">
    <source>
        <dbReference type="ARBA" id="ARBA00022630"/>
    </source>
</evidence>
<keyword evidence="2" id="KW-0274">FAD</keyword>
<dbReference type="GO" id="GO:0003824">
    <property type="term" value="F:catalytic activity"/>
    <property type="evidence" value="ECO:0007669"/>
    <property type="project" value="InterPro"/>
</dbReference>
<organism evidence="4 5">
    <name type="scientific">Marinobacterium nitratireducens</name>
    <dbReference type="NCBI Taxonomy" id="518897"/>
    <lineage>
        <taxon>Bacteria</taxon>
        <taxon>Pseudomonadati</taxon>
        <taxon>Pseudomonadota</taxon>
        <taxon>Gammaproteobacteria</taxon>
        <taxon>Oceanospirillales</taxon>
        <taxon>Oceanospirillaceae</taxon>
        <taxon>Marinobacterium</taxon>
    </lineage>
</organism>
<dbReference type="Pfam" id="PF01565">
    <property type="entry name" value="FAD_binding_4"/>
    <property type="match status" value="1"/>
</dbReference>
<reference evidence="4 5" key="1">
    <citation type="journal article" date="2014" name="Int. J. Syst. Evol. Microbiol.">
        <title>Complete genome sequence of Corynebacterium casei LMG S-19264T (=DSM 44701T), isolated from a smear-ripened cheese.</title>
        <authorList>
            <consortium name="US DOE Joint Genome Institute (JGI-PGF)"/>
            <person name="Walter F."/>
            <person name="Albersmeier A."/>
            <person name="Kalinowski J."/>
            <person name="Ruckert C."/>
        </authorList>
    </citation>
    <scope>NUCLEOTIDE SEQUENCE [LARGE SCALE GENOMIC DNA]</scope>
    <source>
        <strain evidence="4 5">CGMCC 1.7286</strain>
    </source>
</reference>
<keyword evidence="5" id="KW-1185">Reference proteome</keyword>
<accession>A0A917ZL05</accession>
<evidence type="ECO:0000313" key="4">
    <source>
        <dbReference type="EMBL" id="GGO84861.1"/>
    </source>
</evidence>
<dbReference type="GO" id="GO:0071949">
    <property type="term" value="F:FAD binding"/>
    <property type="evidence" value="ECO:0007669"/>
    <property type="project" value="InterPro"/>
</dbReference>
<dbReference type="Proteomes" id="UP000599578">
    <property type="component" value="Unassembled WGS sequence"/>
</dbReference>
<dbReference type="PANTHER" id="PTHR11748">
    <property type="entry name" value="D-LACTATE DEHYDROGENASE"/>
    <property type="match status" value="1"/>
</dbReference>
<dbReference type="InterPro" id="IPR006094">
    <property type="entry name" value="Oxid_FAD_bind_N"/>
</dbReference>
<evidence type="ECO:0000313" key="5">
    <source>
        <dbReference type="Proteomes" id="UP000599578"/>
    </source>
</evidence>
<dbReference type="SUPFAM" id="SSF56176">
    <property type="entry name" value="FAD-binding/transporter-associated domain-like"/>
    <property type="match status" value="1"/>
</dbReference>
<dbReference type="SUPFAM" id="SSF55103">
    <property type="entry name" value="FAD-linked oxidases, C-terminal domain"/>
    <property type="match status" value="1"/>
</dbReference>
<feature type="domain" description="FAD-binding PCMH-type" evidence="3">
    <location>
        <begin position="1"/>
        <end position="170"/>
    </location>
</feature>
<name>A0A917ZL05_9GAMM</name>
<dbReference type="PROSITE" id="PS51387">
    <property type="entry name" value="FAD_PCMH"/>
    <property type="match status" value="1"/>
</dbReference>
<protein>
    <submittedName>
        <fullName evidence="4">Glycolate oxidase subunit GlcE</fullName>
    </submittedName>
</protein>
<evidence type="ECO:0000259" key="3">
    <source>
        <dbReference type="PROSITE" id="PS51387"/>
    </source>
</evidence>
<dbReference type="InterPro" id="IPR016164">
    <property type="entry name" value="FAD-linked_Oxase-like_C"/>
</dbReference>
<keyword evidence="1" id="KW-0285">Flavoprotein</keyword>
<dbReference type="InterPro" id="IPR036318">
    <property type="entry name" value="FAD-bd_PCMH-like_sf"/>
</dbReference>